<gene>
    <name evidence="2" type="ORF">LCGC14_0971010</name>
</gene>
<dbReference type="AlphaFoldDB" id="A0A0F9RI44"/>
<keyword evidence="1" id="KW-0812">Transmembrane</keyword>
<keyword evidence="1" id="KW-1133">Transmembrane helix</keyword>
<sequence>MSKRPQWFEDWLNNHWKHLTWKVNFMLGLLLAIFVAVIAKFITG</sequence>
<evidence type="ECO:0000256" key="1">
    <source>
        <dbReference type="SAM" id="Phobius"/>
    </source>
</evidence>
<protein>
    <submittedName>
        <fullName evidence="2">Uncharacterized protein</fullName>
    </submittedName>
</protein>
<comment type="caution">
    <text evidence="2">The sequence shown here is derived from an EMBL/GenBank/DDBJ whole genome shotgun (WGS) entry which is preliminary data.</text>
</comment>
<accession>A0A0F9RI44</accession>
<name>A0A0F9RI44_9ZZZZ</name>
<evidence type="ECO:0000313" key="2">
    <source>
        <dbReference type="EMBL" id="KKN16943.1"/>
    </source>
</evidence>
<keyword evidence="1" id="KW-0472">Membrane</keyword>
<proteinExistence type="predicted"/>
<organism evidence="2">
    <name type="scientific">marine sediment metagenome</name>
    <dbReference type="NCBI Taxonomy" id="412755"/>
    <lineage>
        <taxon>unclassified sequences</taxon>
        <taxon>metagenomes</taxon>
        <taxon>ecological metagenomes</taxon>
    </lineage>
</organism>
<feature type="transmembrane region" description="Helical" evidence="1">
    <location>
        <begin position="21"/>
        <end position="42"/>
    </location>
</feature>
<dbReference type="EMBL" id="LAZR01003569">
    <property type="protein sequence ID" value="KKN16943.1"/>
    <property type="molecule type" value="Genomic_DNA"/>
</dbReference>
<reference evidence="2" key="1">
    <citation type="journal article" date="2015" name="Nature">
        <title>Complex archaea that bridge the gap between prokaryotes and eukaryotes.</title>
        <authorList>
            <person name="Spang A."/>
            <person name="Saw J.H."/>
            <person name="Jorgensen S.L."/>
            <person name="Zaremba-Niedzwiedzka K."/>
            <person name="Martijn J."/>
            <person name="Lind A.E."/>
            <person name="van Eijk R."/>
            <person name="Schleper C."/>
            <person name="Guy L."/>
            <person name="Ettema T.J."/>
        </authorList>
    </citation>
    <scope>NUCLEOTIDE SEQUENCE</scope>
</reference>